<dbReference type="GO" id="GO:0003677">
    <property type="term" value="F:DNA binding"/>
    <property type="evidence" value="ECO:0007669"/>
    <property type="project" value="UniProtKB-KW"/>
</dbReference>
<keyword evidence="2" id="KW-0238">DNA-binding</keyword>
<evidence type="ECO:0000313" key="3">
    <source>
        <dbReference type="Proteomes" id="UP000295277"/>
    </source>
</evidence>
<dbReference type="InterPro" id="IPR057727">
    <property type="entry name" value="WCX_dom"/>
</dbReference>
<dbReference type="InterPro" id="IPR000551">
    <property type="entry name" value="MerR-type_HTH_dom"/>
</dbReference>
<dbReference type="PANTHER" id="PTHR34580:SF1">
    <property type="entry name" value="PROTEIN PAFC"/>
    <property type="match status" value="1"/>
</dbReference>
<feature type="domain" description="HTH merR-type" evidence="1">
    <location>
        <begin position="8"/>
        <end position="35"/>
    </location>
</feature>
<dbReference type="Pfam" id="PF25583">
    <property type="entry name" value="WCX"/>
    <property type="match status" value="1"/>
</dbReference>
<dbReference type="PROSITE" id="PS52050">
    <property type="entry name" value="WYL"/>
    <property type="match status" value="1"/>
</dbReference>
<dbReference type="PANTHER" id="PTHR34580">
    <property type="match status" value="1"/>
</dbReference>
<reference evidence="2 3" key="1">
    <citation type="submission" date="2019-03" db="EMBL/GenBank/DDBJ databases">
        <title>Genomic Encyclopedia of Type Strains, Phase IV (KMG-IV): sequencing the most valuable type-strain genomes for metagenomic binning, comparative biology and taxonomic classification.</title>
        <authorList>
            <person name="Goeker M."/>
        </authorList>
    </citation>
    <scope>NUCLEOTIDE SEQUENCE [LARGE SCALE GENOMIC DNA]</scope>
    <source>
        <strain evidence="2 3">DSM 21153</strain>
    </source>
</reference>
<dbReference type="EMBL" id="SLVM01000015">
    <property type="protein sequence ID" value="TCM82647.1"/>
    <property type="molecule type" value="Genomic_DNA"/>
</dbReference>
<evidence type="ECO:0000259" key="1">
    <source>
        <dbReference type="PROSITE" id="PS50937"/>
    </source>
</evidence>
<dbReference type="Pfam" id="PF13280">
    <property type="entry name" value="WYL"/>
    <property type="match status" value="1"/>
</dbReference>
<evidence type="ECO:0000313" key="2">
    <source>
        <dbReference type="EMBL" id="TCM82647.1"/>
    </source>
</evidence>
<dbReference type="InterPro" id="IPR051534">
    <property type="entry name" value="CBASS_pafABC_assoc_protein"/>
</dbReference>
<name>A0A4R1YSM1_9RHOB</name>
<keyword evidence="3" id="KW-1185">Reference proteome</keyword>
<dbReference type="Proteomes" id="UP000295277">
    <property type="component" value="Unassembled WGS sequence"/>
</dbReference>
<dbReference type="AlphaFoldDB" id="A0A4R1YSM1"/>
<sequence length="333" mass="37310">MSSFAKASDLLRLAEMAAARHLGVGLQDIEEAFDIDRRTAQRMTRALETLFPGVETRQDEARRKFWKIRGSDARLMLSQGIRDSELAAVELAIRRAERDGASNEVKALESLRDRLLACMPGTHARRAETDAEAVLEAHGFASRPGPRVRTDPRILATIAEALKAPNRLTITYAGERDNGPRDRLVEPYGLLLGIRRYLVAREQGGDARLRHFRLDRIGAARLEPQSFQRDPGFDLDTHAACAFGSFHAEAEFGEVAWRFAPSAAPVAREFVFHPLQEMTEELDGALTVRFHASGWLEMAWHLYQWGDRVEVLAPEGLRALVASYQRSDFPALP</sequence>
<dbReference type="PROSITE" id="PS50937">
    <property type="entry name" value="HTH_MERR_2"/>
    <property type="match status" value="1"/>
</dbReference>
<dbReference type="InterPro" id="IPR026881">
    <property type="entry name" value="WYL_dom"/>
</dbReference>
<proteinExistence type="predicted"/>
<organism evidence="2 3">
    <name type="scientific">Rhodovulum steppense</name>
    <dbReference type="NCBI Taxonomy" id="540251"/>
    <lineage>
        <taxon>Bacteria</taxon>
        <taxon>Pseudomonadati</taxon>
        <taxon>Pseudomonadota</taxon>
        <taxon>Alphaproteobacteria</taxon>
        <taxon>Rhodobacterales</taxon>
        <taxon>Paracoccaceae</taxon>
        <taxon>Rhodovulum</taxon>
    </lineage>
</organism>
<gene>
    <name evidence="2" type="ORF">EV216_11510</name>
</gene>
<dbReference type="GO" id="GO:0006355">
    <property type="term" value="P:regulation of DNA-templated transcription"/>
    <property type="evidence" value="ECO:0007669"/>
    <property type="project" value="InterPro"/>
</dbReference>
<protein>
    <submittedName>
        <fullName evidence="2">Putative DNA-binding transcriptional regulator YafY</fullName>
    </submittedName>
</protein>
<comment type="caution">
    <text evidence="2">The sequence shown here is derived from an EMBL/GenBank/DDBJ whole genome shotgun (WGS) entry which is preliminary data.</text>
</comment>
<accession>A0A4R1YSM1</accession>
<dbReference type="OrthoDB" id="7626446at2"/>